<reference evidence="1" key="1">
    <citation type="submission" date="2022-08" db="UniProtKB">
        <authorList>
            <consortium name="EnsemblMetazoa"/>
        </authorList>
    </citation>
    <scope>IDENTIFICATION</scope>
    <source>
        <strain evidence="1">Dongola</strain>
    </source>
</reference>
<evidence type="ECO:0000313" key="2">
    <source>
        <dbReference type="Proteomes" id="UP000075840"/>
    </source>
</evidence>
<name>A0A182HNH7_ANOAR</name>
<organism evidence="1 2">
    <name type="scientific">Anopheles arabiensis</name>
    <name type="common">Mosquito</name>
    <dbReference type="NCBI Taxonomy" id="7173"/>
    <lineage>
        <taxon>Eukaryota</taxon>
        <taxon>Metazoa</taxon>
        <taxon>Ecdysozoa</taxon>
        <taxon>Arthropoda</taxon>
        <taxon>Hexapoda</taxon>
        <taxon>Insecta</taxon>
        <taxon>Pterygota</taxon>
        <taxon>Neoptera</taxon>
        <taxon>Endopterygota</taxon>
        <taxon>Diptera</taxon>
        <taxon>Nematocera</taxon>
        <taxon>Culicoidea</taxon>
        <taxon>Culicidae</taxon>
        <taxon>Anophelinae</taxon>
        <taxon>Anopheles</taxon>
    </lineage>
</organism>
<protein>
    <submittedName>
        <fullName evidence="1">Uncharacterized protein</fullName>
    </submittedName>
</protein>
<evidence type="ECO:0000313" key="1">
    <source>
        <dbReference type="EnsemblMetazoa" id="AARA002815-PA"/>
    </source>
</evidence>
<dbReference type="AlphaFoldDB" id="A0A182HNH7"/>
<accession>A0A182HNH7</accession>
<sequence>MCSLCSLLTINTLLKGKFYTHHLPHVWCRLLIDDCTSHELADGYAFSQEEGGSVTQTDVIRAYDTNLPKPDGN</sequence>
<dbReference type="EnsemblMetazoa" id="AARA002815-RA">
    <property type="protein sequence ID" value="AARA002815-PA"/>
    <property type="gene ID" value="AARA002815"/>
</dbReference>
<dbReference type="EMBL" id="APCN01001931">
    <property type="status" value="NOT_ANNOTATED_CDS"/>
    <property type="molecule type" value="Genomic_DNA"/>
</dbReference>
<dbReference type="VEuPathDB" id="VectorBase:AARA002815"/>
<proteinExistence type="predicted"/>
<keyword evidence="2" id="KW-1185">Reference proteome</keyword>
<dbReference type="Proteomes" id="UP000075840">
    <property type="component" value="Unassembled WGS sequence"/>
</dbReference>